<dbReference type="CDD" id="cd00430">
    <property type="entry name" value="PLPDE_III_AR"/>
    <property type="match status" value="1"/>
</dbReference>
<dbReference type="NCBIfam" id="TIGR00492">
    <property type="entry name" value="alr"/>
    <property type="match status" value="1"/>
</dbReference>
<dbReference type="HAMAP" id="MF_01201">
    <property type="entry name" value="Ala_racemase"/>
    <property type="match status" value="1"/>
</dbReference>
<feature type="modified residue" description="N6-(pyridoxal phosphate)lysine" evidence="4 5">
    <location>
        <position position="38"/>
    </location>
</feature>
<evidence type="ECO:0000256" key="6">
    <source>
        <dbReference type="PIRSR" id="PIRSR600821-52"/>
    </source>
</evidence>
<evidence type="ECO:0000313" key="8">
    <source>
        <dbReference type="EMBL" id="GGN72041.1"/>
    </source>
</evidence>
<dbReference type="GO" id="GO:0005829">
    <property type="term" value="C:cytosol"/>
    <property type="evidence" value="ECO:0007669"/>
    <property type="project" value="TreeGrafter"/>
</dbReference>
<comment type="pathway">
    <text evidence="4">Amino-acid biosynthesis; D-alanine biosynthesis; D-alanine from L-alanine: step 1/1.</text>
</comment>
<dbReference type="AlphaFoldDB" id="A0A917Y6Z3"/>
<dbReference type="InterPro" id="IPR001608">
    <property type="entry name" value="Ala_racemase_N"/>
</dbReference>
<dbReference type="SMART" id="SM01005">
    <property type="entry name" value="Ala_racemase_C"/>
    <property type="match status" value="1"/>
</dbReference>
<comment type="function">
    <text evidence="4">Catalyzes the interconversion of L-alanine and D-alanine. May also act on other amino acids.</text>
</comment>
<dbReference type="Gene3D" id="2.40.37.10">
    <property type="entry name" value="Lyase, Ornithine Decarboxylase, Chain A, domain 1"/>
    <property type="match status" value="1"/>
</dbReference>
<feature type="active site" description="Proton acceptor; specific for D-alanine" evidence="4">
    <location>
        <position position="38"/>
    </location>
</feature>
<gene>
    <name evidence="8" type="ORF">GCM10011579_048820</name>
</gene>
<dbReference type="PANTHER" id="PTHR30511">
    <property type="entry name" value="ALANINE RACEMASE"/>
    <property type="match status" value="1"/>
</dbReference>
<evidence type="ECO:0000256" key="1">
    <source>
        <dbReference type="ARBA" id="ARBA00001933"/>
    </source>
</evidence>
<dbReference type="PANTHER" id="PTHR30511:SF0">
    <property type="entry name" value="ALANINE RACEMASE, CATABOLIC-RELATED"/>
    <property type="match status" value="1"/>
</dbReference>
<evidence type="ECO:0000313" key="9">
    <source>
        <dbReference type="Proteomes" id="UP000600365"/>
    </source>
</evidence>
<dbReference type="Pfam" id="PF01168">
    <property type="entry name" value="Ala_racemase_N"/>
    <property type="match status" value="1"/>
</dbReference>
<keyword evidence="9" id="KW-1185">Reference proteome</keyword>
<comment type="similarity">
    <text evidence="4">Belongs to the alanine racemase family.</text>
</comment>
<evidence type="ECO:0000259" key="7">
    <source>
        <dbReference type="SMART" id="SM01005"/>
    </source>
</evidence>
<evidence type="ECO:0000256" key="5">
    <source>
        <dbReference type="PIRSR" id="PIRSR600821-50"/>
    </source>
</evidence>
<dbReference type="Pfam" id="PF00842">
    <property type="entry name" value="Ala_racemase_C"/>
    <property type="match status" value="1"/>
</dbReference>
<comment type="cofactor">
    <cofactor evidence="1 4 5">
        <name>pyridoxal 5'-phosphate</name>
        <dbReference type="ChEBI" id="CHEBI:597326"/>
    </cofactor>
</comment>
<reference evidence="8 9" key="1">
    <citation type="journal article" date="2014" name="Int. J. Syst. Evol. Microbiol.">
        <title>Complete genome sequence of Corynebacterium casei LMG S-19264T (=DSM 44701T), isolated from a smear-ripened cheese.</title>
        <authorList>
            <consortium name="US DOE Joint Genome Institute (JGI-PGF)"/>
            <person name="Walter F."/>
            <person name="Albersmeier A."/>
            <person name="Kalinowski J."/>
            <person name="Ruckert C."/>
        </authorList>
    </citation>
    <scope>NUCLEOTIDE SEQUENCE [LARGE SCALE GENOMIC DNA]</scope>
    <source>
        <strain evidence="8 9">CGMCC 4.7111</strain>
    </source>
</reference>
<dbReference type="GO" id="GO:0030170">
    <property type="term" value="F:pyridoxal phosphate binding"/>
    <property type="evidence" value="ECO:0007669"/>
    <property type="project" value="UniProtKB-UniRule"/>
</dbReference>
<dbReference type="PROSITE" id="PS00395">
    <property type="entry name" value="ALANINE_RACEMASE"/>
    <property type="match status" value="1"/>
</dbReference>
<comment type="catalytic activity">
    <reaction evidence="4">
        <text>L-alanine = D-alanine</text>
        <dbReference type="Rhea" id="RHEA:20249"/>
        <dbReference type="ChEBI" id="CHEBI:57416"/>
        <dbReference type="ChEBI" id="CHEBI:57972"/>
        <dbReference type="EC" id="5.1.1.1"/>
    </reaction>
</comment>
<dbReference type="EMBL" id="BMMM01000009">
    <property type="protein sequence ID" value="GGN72041.1"/>
    <property type="molecule type" value="Genomic_DNA"/>
</dbReference>
<feature type="binding site" evidence="4 6">
    <location>
        <position position="315"/>
    </location>
    <ligand>
        <name>substrate</name>
    </ligand>
</feature>
<evidence type="ECO:0000256" key="4">
    <source>
        <dbReference type="HAMAP-Rule" id="MF_01201"/>
    </source>
</evidence>
<dbReference type="InterPro" id="IPR009006">
    <property type="entry name" value="Ala_racemase/Decarboxylase_C"/>
</dbReference>
<organism evidence="8 9">
    <name type="scientific">Streptomyces albiflavescens</name>
    <dbReference type="NCBI Taxonomy" id="1623582"/>
    <lineage>
        <taxon>Bacteria</taxon>
        <taxon>Bacillati</taxon>
        <taxon>Actinomycetota</taxon>
        <taxon>Actinomycetes</taxon>
        <taxon>Kitasatosporales</taxon>
        <taxon>Streptomycetaceae</taxon>
        <taxon>Streptomyces</taxon>
    </lineage>
</organism>
<sequence length="386" mass="40311">MSPANRVRMEISEAAVLANIASVRRLVDPATVLMGVVKADAYGHGLVSFSRLLVRHGVEQLAVAHAEEAFRLRDAGIDAPVLVLNHAPTADLPGLLRAGIRQAVYGEAQARAVSRAARALGCPARIHVKVDTGLSRFGFSSGNLAPLARIAALDNVVVEGFHTHLASAEEDVADRQLSLFDDACRRATGLLGYRPTRHALASAAIAAGLHGRAPLEMVRPGILLCGLPPSYTASDVPGDAGRFQPVLSMTSRIEQIRSVAAGTRIGYGAAHVTSAPATIAIVPVGFADGLPRALADSGRVIVARRYAPIVGPVGMGHLTLDVTGIPGVSTGDEVVLLGSDGHRRLGIQDWAAAAGTINTDVLVRLASAAPRVVRPLSEVIEQECYV</sequence>
<dbReference type="PRINTS" id="PR00992">
    <property type="entry name" value="ALARACEMASE"/>
</dbReference>
<dbReference type="Proteomes" id="UP000600365">
    <property type="component" value="Unassembled WGS sequence"/>
</dbReference>
<name>A0A917Y6Z3_9ACTN</name>
<dbReference type="InterPro" id="IPR000821">
    <property type="entry name" value="Ala_racemase"/>
</dbReference>
<dbReference type="InterPro" id="IPR020622">
    <property type="entry name" value="Ala_racemase_pyridoxalP-BS"/>
</dbReference>
<protein>
    <recommendedName>
        <fullName evidence="4">Alanine racemase</fullName>
        <ecNumber evidence="4">5.1.1.1</ecNumber>
    </recommendedName>
</protein>
<feature type="binding site" evidence="4 6">
    <location>
        <position position="136"/>
    </location>
    <ligand>
        <name>substrate</name>
    </ligand>
</feature>
<dbReference type="EC" id="5.1.1.1" evidence="4"/>
<evidence type="ECO:0000256" key="2">
    <source>
        <dbReference type="ARBA" id="ARBA00022898"/>
    </source>
</evidence>
<dbReference type="SUPFAM" id="SSF50621">
    <property type="entry name" value="Alanine racemase C-terminal domain-like"/>
    <property type="match status" value="1"/>
</dbReference>
<feature type="active site" description="Proton acceptor; specific for L-alanine" evidence="4">
    <location>
        <position position="267"/>
    </location>
</feature>
<dbReference type="GO" id="GO:0030632">
    <property type="term" value="P:D-alanine biosynthetic process"/>
    <property type="evidence" value="ECO:0007669"/>
    <property type="project" value="UniProtKB-UniRule"/>
</dbReference>
<accession>A0A917Y6Z3</accession>
<evidence type="ECO:0000256" key="3">
    <source>
        <dbReference type="ARBA" id="ARBA00023235"/>
    </source>
</evidence>
<proteinExistence type="inferred from homology"/>
<dbReference type="GO" id="GO:0008784">
    <property type="term" value="F:alanine racemase activity"/>
    <property type="evidence" value="ECO:0007669"/>
    <property type="project" value="UniProtKB-UniRule"/>
</dbReference>
<feature type="domain" description="Alanine racemase C-terminal" evidence="7">
    <location>
        <begin position="246"/>
        <end position="374"/>
    </location>
</feature>
<dbReference type="Gene3D" id="3.20.20.10">
    <property type="entry name" value="Alanine racemase"/>
    <property type="match status" value="1"/>
</dbReference>
<dbReference type="InterPro" id="IPR029066">
    <property type="entry name" value="PLP-binding_barrel"/>
</dbReference>
<dbReference type="SUPFAM" id="SSF51419">
    <property type="entry name" value="PLP-binding barrel"/>
    <property type="match status" value="1"/>
</dbReference>
<comment type="caution">
    <text evidence="8">The sequence shown here is derived from an EMBL/GenBank/DDBJ whole genome shotgun (WGS) entry which is preliminary data.</text>
</comment>
<keyword evidence="2 4" id="KW-0663">Pyridoxal phosphate</keyword>
<keyword evidence="3 4" id="KW-0413">Isomerase</keyword>
<dbReference type="InterPro" id="IPR011079">
    <property type="entry name" value="Ala_racemase_C"/>
</dbReference>